<keyword evidence="6" id="KW-0769">Symport</keyword>
<reference evidence="9 10" key="1">
    <citation type="submission" date="2020-03" db="EMBL/GenBank/DDBJ databases">
        <title>Isolation of cellulose-producing strains, genome characterization and application of the synthesized cellulose films as an economical and sustainable material for piezoelectric sensor construction.</title>
        <authorList>
            <person name="Mangayil R.K."/>
        </authorList>
    </citation>
    <scope>NUCLEOTIDE SEQUENCE [LARGE SCALE GENOMIC DNA]</scope>
    <source>
        <strain evidence="9 10">ENS 9a1a</strain>
    </source>
</reference>
<evidence type="ECO:0000256" key="8">
    <source>
        <dbReference type="ARBA" id="ARBA00023136"/>
    </source>
</evidence>
<comment type="similarity">
    <text evidence="2">Belongs to the dicarboxylate/amino acid:cation symporter (DAACS) (TC 2.A.23) family.</text>
</comment>
<proteinExistence type="inferred from homology"/>
<dbReference type="SUPFAM" id="SSF118215">
    <property type="entry name" value="Proton glutamate symport protein"/>
    <property type="match status" value="1"/>
</dbReference>
<evidence type="ECO:0000313" key="10">
    <source>
        <dbReference type="Proteomes" id="UP000502533"/>
    </source>
</evidence>
<dbReference type="GeneID" id="85022429"/>
<keyword evidence="10" id="KW-1185">Reference proteome</keyword>
<dbReference type="Proteomes" id="UP000502533">
    <property type="component" value="Chromosome"/>
</dbReference>
<accession>A0A181CBP5</accession>
<evidence type="ECO:0000256" key="1">
    <source>
        <dbReference type="ARBA" id="ARBA00004429"/>
    </source>
</evidence>
<evidence type="ECO:0000256" key="2">
    <source>
        <dbReference type="ARBA" id="ARBA00006148"/>
    </source>
</evidence>
<gene>
    <name evidence="9" type="ORF">GWK63_09700</name>
</gene>
<evidence type="ECO:0000256" key="5">
    <source>
        <dbReference type="ARBA" id="ARBA00022692"/>
    </source>
</evidence>
<dbReference type="FunFam" id="1.10.3860.10:FF:000001">
    <property type="entry name" value="C4-dicarboxylate transport protein"/>
    <property type="match status" value="1"/>
</dbReference>
<keyword evidence="3" id="KW-0813">Transport</keyword>
<comment type="subcellular location">
    <subcellularLocation>
        <location evidence="1">Cell inner membrane</location>
        <topology evidence="1">Multi-pass membrane protein</topology>
    </subcellularLocation>
</comment>
<keyword evidence="7" id="KW-1133">Transmembrane helix</keyword>
<keyword evidence="5" id="KW-0812">Transmembrane</keyword>
<dbReference type="Gene3D" id="1.10.3860.10">
    <property type="entry name" value="Sodium:dicarboxylate symporter"/>
    <property type="match status" value="1"/>
</dbReference>
<dbReference type="KEGG" id="kre:GWK63_09700"/>
<evidence type="ECO:0000256" key="6">
    <source>
        <dbReference type="ARBA" id="ARBA00022847"/>
    </source>
</evidence>
<dbReference type="GO" id="GO:0070778">
    <property type="term" value="P:L-aspartate transmembrane transport"/>
    <property type="evidence" value="ECO:0007669"/>
    <property type="project" value="TreeGrafter"/>
</dbReference>
<dbReference type="Pfam" id="PF00375">
    <property type="entry name" value="SDF"/>
    <property type="match status" value="1"/>
</dbReference>
<dbReference type="InterPro" id="IPR036458">
    <property type="entry name" value="Na:dicarbo_symporter_sf"/>
</dbReference>
<evidence type="ECO:0000256" key="7">
    <source>
        <dbReference type="ARBA" id="ARBA00022989"/>
    </source>
</evidence>
<dbReference type="GO" id="GO:0015141">
    <property type="term" value="F:succinate transmembrane transporter activity"/>
    <property type="evidence" value="ECO:0007669"/>
    <property type="project" value="TreeGrafter"/>
</dbReference>
<keyword evidence="8" id="KW-0472">Membrane</keyword>
<evidence type="ECO:0000313" key="9">
    <source>
        <dbReference type="EMBL" id="QIP35706.1"/>
    </source>
</evidence>
<organism evidence="9 10">
    <name type="scientific">Komagataeibacter rhaeticus</name>
    <dbReference type="NCBI Taxonomy" id="215221"/>
    <lineage>
        <taxon>Bacteria</taxon>
        <taxon>Pseudomonadati</taxon>
        <taxon>Pseudomonadota</taxon>
        <taxon>Alphaproteobacteria</taxon>
        <taxon>Acetobacterales</taxon>
        <taxon>Acetobacteraceae</taxon>
        <taxon>Komagataeibacter</taxon>
    </lineage>
</organism>
<dbReference type="InterPro" id="IPR001991">
    <property type="entry name" value="Na-dicarboxylate_symporter"/>
</dbReference>
<keyword evidence="4" id="KW-1003">Cell membrane</keyword>
<dbReference type="PANTHER" id="PTHR42865:SF1">
    <property type="entry name" value="AEROBIC C4-DICARBOXYLATE TRANSPORT PROTEIN"/>
    <property type="match status" value="1"/>
</dbReference>
<sequence>MHFCRSLFFQIVVASVLGAGLGIAAPDTAVSLRVLSDLFLKLIAMLMAPLVFCVVVQGIAGAGSLRTVGRIGLKALFYFEAVTSVALFLGVLAAMICQPGAGLHVGADAQAPGPDGTFGENAAALRHDGPAGFMLHLVPASPLGAFVQNDVLQVLVFAILFGCGLSMAGAQGKPAAALVNAIAAVLFRIMGMVIRVAPVGVLGAIAYTVGHFGIRSLGQLGVFVGLYFVLVGLFVLLGLGLLLRLCGVGIFSFMWYLRAELAVVLATTSSDAVLPQIMEKLAAIGIPREVVGLVIPAGYSFNLDALSIYLGLAVPFLAQASGVHLTGTQLFLVMGTALVTSKGGHGVPGVAIVILAATLAVVPEIPPAGLVLLVAVDWFIGIARALGNVMGNCVATIVVAKWEGQLDGAATRRALRMARTHGAE</sequence>
<protein>
    <submittedName>
        <fullName evidence="9">Cation:dicarboxylase symporter family transporter</fullName>
    </submittedName>
</protein>
<evidence type="ECO:0000256" key="4">
    <source>
        <dbReference type="ARBA" id="ARBA00022475"/>
    </source>
</evidence>
<dbReference type="GO" id="GO:0015366">
    <property type="term" value="F:malate:proton symporter activity"/>
    <property type="evidence" value="ECO:0007669"/>
    <property type="project" value="TreeGrafter"/>
</dbReference>
<dbReference type="GO" id="GO:0015138">
    <property type="term" value="F:fumarate transmembrane transporter activity"/>
    <property type="evidence" value="ECO:0007669"/>
    <property type="project" value="TreeGrafter"/>
</dbReference>
<dbReference type="EMBL" id="CP050139">
    <property type="protein sequence ID" value="QIP35706.1"/>
    <property type="molecule type" value="Genomic_DNA"/>
</dbReference>
<dbReference type="GO" id="GO:0005886">
    <property type="term" value="C:plasma membrane"/>
    <property type="evidence" value="ECO:0007669"/>
    <property type="project" value="UniProtKB-SubCell"/>
</dbReference>
<evidence type="ECO:0000256" key="3">
    <source>
        <dbReference type="ARBA" id="ARBA00022448"/>
    </source>
</evidence>
<dbReference type="PANTHER" id="PTHR42865">
    <property type="entry name" value="PROTON/GLUTAMATE-ASPARTATE SYMPORTER"/>
    <property type="match status" value="1"/>
</dbReference>
<dbReference type="RefSeq" id="WP_112210054.1">
    <property type="nucleotide sequence ID" value="NZ_CP050139.1"/>
</dbReference>
<dbReference type="PRINTS" id="PR00173">
    <property type="entry name" value="EDTRNSPORT"/>
</dbReference>
<dbReference type="AlphaFoldDB" id="A0A181CBP5"/>
<name>A0A181CBP5_9PROT</name>